<dbReference type="Gene3D" id="3.10.580.10">
    <property type="entry name" value="CBS-domain"/>
    <property type="match status" value="1"/>
</dbReference>
<dbReference type="Pfam" id="PF00571">
    <property type="entry name" value="CBS"/>
    <property type="match status" value="2"/>
</dbReference>
<dbReference type="STRING" id="940295.EYM_00265"/>
<dbReference type="OrthoDB" id="65817at2157"/>
<evidence type="ECO:0000313" key="4">
    <source>
        <dbReference type="EMBL" id="ALU11362.1"/>
    </source>
</evidence>
<dbReference type="InterPro" id="IPR046342">
    <property type="entry name" value="CBS_dom_sf"/>
</dbReference>
<dbReference type="GO" id="GO:0016301">
    <property type="term" value="F:kinase activity"/>
    <property type="evidence" value="ECO:0007669"/>
    <property type="project" value="UniProtKB-KW"/>
</dbReference>
<evidence type="ECO:0000313" key="5">
    <source>
        <dbReference type="Proteomes" id="UP000060778"/>
    </source>
</evidence>
<dbReference type="Proteomes" id="UP000060778">
    <property type="component" value="Chromosome"/>
</dbReference>
<evidence type="ECO:0000256" key="2">
    <source>
        <dbReference type="PROSITE-ProRule" id="PRU00703"/>
    </source>
</evidence>
<feature type="domain" description="CBS" evidence="3">
    <location>
        <begin position="79"/>
        <end position="136"/>
    </location>
</feature>
<keyword evidence="1 2" id="KW-0129">CBS domain</keyword>
<dbReference type="AlphaFoldDB" id="A0A0U2VBA0"/>
<organism evidence="4 5">
    <name type="scientific">Ignicoccus islandicus DSM 13165</name>
    <dbReference type="NCBI Taxonomy" id="940295"/>
    <lineage>
        <taxon>Archaea</taxon>
        <taxon>Thermoproteota</taxon>
        <taxon>Thermoprotei</taxon>
        <taxon>Desulfurococcales</taxon>
        <taxon>Desulfurococcaceae</taxon>
        <taxon>Ignicoccus</taxon>
    </lineage>
</organism>
<accession>A0A0U2VBA0</accession>
<keyword evidence="4" id="KW-0418">Kinase</keyword>
<dbReference type="KEGG" id="iis:EYM_00265"/>
<dbReference type="CDD" id="cd09836">
    <property type="entry name" value="CBS_pair_arch"/>
    <property type="match status" value="1"/>
</dbReference>
<dbReference type="GeneID" id="30679473"/>
<protein>
    <submittedName>
        <fullName evidence="4">Histidine kinase</fullName>
    </submittedName>
</protein>
<dbReference type="EMBL" id="CP006867">
    <property type="protein sequence ID" value="ALU11362.1"/>
    <property type="molecule type" value="Genomic_DNA"/>
</dbReference>
<feature type="domain" description="CBS" evidence="3">
    <location>
        <begin position="17"/>
        <end position="71"/>
    </location>
</feature>
<dbReference type="RefSeq" id="WP_083494951.1">
    <property type="nucleotide sequence ID" value="NZ_CP006867.1"/>
</dbReference>
<dbReference type="PANTHER" id="PTHR43080:SF2">
    <property type="entry name" value="CBS DOMAIN-CONTAINING PROTEIN"/>
    <property type="match status" value="1"/>
</dbReference>
<dbReference type="SMART" id="SM00116">
    <property type="entry name" value="CBS"/>
    <property type="match status" value="2"/>
</dbReference>
<evidence type="ECO:0000259" key="3">
    <source>
        <dbReference type="PROSITE" id="PS51371"/>
    </source>
</evidence>
<dbReference type="PROSITE" id="PS51371">
    <property type="entry name" value="CBS"/>
    <property type="match status" value="2"/>
</dbReference>
<keyword evidence="4" id="KW-0808">Transferase</keyword>
<gene>
    <name evidence="4" type="ORF">EYM_00265</name>
</gene>
<dbReference type="PANTHER" id="PTHR43080">
    <property type="entry name" value="CBS DOMAIN-CONTAINING PROTEIN CBSX3, MITOCHONDRIAL"/>
    <property type="match status" value="1"/>
</dbReference>
<keyword evidence="5" id="KW-1185">Reference proteome</keyword>
<evidence type="ECO:0000256" key="1">
    <source>
        <dbReference type="ARBA" id="ARBA00023122"/>
    </source>
</evidence>
<dbReference type="SUPFAM" id="SSF54631">
    <property type="entry name" value="CBS-domain pair"/>
    <property type="match status" value="1"/>
</dbReference>
<dbReference type="InterPro" id="IPR051257">
    <property type="entry name" value="Diverse_CBS-Domain"/>
</dbReference>
<sequence>MHDILILVKMLEVSSIMKENLVSCEPNCKIEKAIKLMAKNDVGSVVVERGRLVGIFTERDLVKALSKGVSLEAPIREVMSRDPIVALKDESLESIVHKMLERGVRHIPIVDSEGRPIGVISLKDVVRKLYIDCGNI</sequence>
<dbReference type="InterPro" id="IPR000644">
    <property type="entry name" value="CBS_dom"/>
</dbReference>
<proteinExistence type="predicted"/>
<reference evidence="4 5" key="1">
    <citation type="submission" date="2013-11" db="EMBL/GenBank/DDBJ databases">
        <title>Comparative genomics of Ignicoccus.</title>
        <authorList>
            <person name="Podar M."/>
        </authorList>
    </citation>
    <scope>NUCLEOTIDE SEQUENCE [LARGE SCALE GENOMIC DNA]</scope>
    <source>
        <strain evidence="4 5">DSM 13165</strain>
    </source>
</reference>
<name>A0A0U2VBA0_9CREN</name>